<dbReference type="Gene3D" id="3.30.70.920">
    <property type="match status" value="1"/>
</dbReference>
<dbReference type="SUPFAM" id="SSF46785">
    <property type="entry name" value="Winged helix' DNA-binding domain"/>
    <property type="match status" value="1"/>
</dbReference>
<dbReference type="PRINTS" id="PR00033">
    <property type="entry name" value="HTHASNC"/>
</dbReference>
<comment type="caution">
    <text evidence="5">The sequence shown here is derived from an EMBL/GenBank/DDBJ whole genome shotgun (WGS) entry which is preliminary data.</text>
</comment>
<dbReference type="SMART" id="SM00344">
    <property type="entry name" value="HTH_ASNC"/>
    <property type="match status" value="1"/>
</dbReference>
<gene>
    <name evidence="5" type="ORF">GXW71_05730</name>
</gene>
<keyword evidence="2" id="KW-0238">DNA-binding</keyword>
<sequence>MPDSVALDRFDHALLDLVQVDNQMPARLLADRVGLSESAVLRRLRRLRQSGVIAADVAVVDPVVLGLPLTIHVLVSLEREGAMELDAFARRLRGRPEVRRAWSVTGEADFVLLLQVADMGAYDGFARAVFHDDPNVRAFRTITAMRQVVGAGDGAAPMRRPVRPVTSR</sequence>
<dbReference type="PANTHER" id="PTHR30154">
    <property type="entry name" value="LEUCINE-RESPONSIVE REGULATORY PROTEIN"/>
    <property type="match status" value="1"/>
</dbReference>
<dbReference type="InterPro" id="IPR019888">
    <property type="entry name" value="Tscrpt_reg_AsnC-like"/>
</dbReference>
<dbReference type="RefSeq" id="WP_211851445.1">
    <property type="nucleotide sequence ID" value="NZ_JAAGBB010000005.1"/>
</dbReference>
<proteinExistence type="predicted"/>
<evidence type="ECO:0000256" key="1">
    <source>
        <dbReference type="ARBA" id="ARBA00023015"/>
    </source>
</evidence>
<evidence type="ECO:0000256" key="3">
    <source>
        <dbReference type="ARBA" id="ARBA00023163"/>
    </source>
</evidence>
<evidence type="ECO:0000313" key="6">
    <source>
        <dbReference type="Proteomes" id="UP001196870"/>
    </source>
</evidence>
<dbReference type="Proteomes" id="UP001196870">
    <property type="component" value="Unassembled WGS sequence"/>
</dbReference>
<dbReference type="InterPro" id="IPR011008">
    <property type="entry name" value="Dimeric_a/b-barrel"/>
</dbReference>
<dbReference type="InterPro" id="IPR000485">
    <property type="entry name" value="AsnC-type_HTH_dom"/>
</dbReference>
<reference evidence="6" key="1">
    <citation type="journal article" date="2021" name="Syst. Appl. Microbiol.">
        <title>Roseomonas hellenica sp. nov., isolated from roots of wild-growing Alkanna tinctoria.</title>
        <authorList>
            <person name="Rat A."/>
            <person name="Naranjo H.D."/>
            <person name="Lebbe L."/>
            <person name="Cnockaert M."/>
            <person name="Krigas N."/>
            <person name="Grigoriadou K."/>
            <person name="Maloupa E."/>
            <person name="Willems A."/>
        </authorList>
    </citation>
    <scope>NUCLEOTIDE SEQUENCE [LARGE SCALE GENOMIC DNA]</scope>
    <source>
        <strain evidence="6">LMG 31523</strain>
    </source>
</reference>
<dbReference type="Pfam" id="PF13412">
    <property type="entry name" value="HTH_24"/>
    <property type="match status" value="1"/>
</dbReference>
<accession>A0ABS5EV76</accession>
<protein>
    <submittedName>
        <fullName evidence="5">Lrp/AsnC family transcriptional regulator</fullName>
    </submittedName>
</protein>
<dbReference type="SUPFAM" id="SSF54909">
    <property type="entry name" value="Dimeric alpha+beta barrel"/>
    <property type="match status" value="1"/>
</dbReference>
<dbReference type="PANTHER" id="PTHR30154:SF34">
    <property type="entry name" value="TRANSCRIPTIONAL REGULATOR AZLB"/>
    <property type="match status" value="1"/>
</dbReference>
<dbReference type="InterPro" id="IPR019887">
    <property type="entry name" value="Tscrpt_reg_AsnC/Lrp_C"/>
</dbReference>
<feature type="domain" description="HTH asnC-type" evidence="4">
    <location>
        <begin position="7"/>
        <end position="68"/>
    </location>
</feature>
<evidence type="ECO:0000313" key="5">
    <source>
        <dbReference type="EMBL" id="MBR0663855.1"/>
    </source>
</evidence>
<keyword evidence="3" id="KW-0804">Transcription</keyword>
<dbReference type="InterPro" id="IPR036388">
    <property type="entry name" value="WH-like_DNA-bd_sf"/>
</dbReference>
<dbReference type="Pfam" id="PF01037">
    <property type="entry name" value="AsnC_trans_reg"/>
    <property type="match status" value="1"/>
</dbReference>
<keyword evidence="6" id="KW-1185">Reference proteome</keyword>
<dbReference type="EMBL" id="JAAGBB010000005">
    <property type="protein sequence ID" value="MBR0663855.1"/>
    <property type="molecule type" value="Genomic_DNA"/>
</dbReference>
<evidence type="ECO:0000259" key="4">
    <source>
        <dbReference type="PROSITE" id="PS50956"/>
    </source>
</evidence>
<dbReference type="PROSITE" id="PS50956">
    <property type="entry name" value="HTH_ASNC_2"/>
    <property type="match status" value="1"/>
</dbReference>
<evidence type="ECO:0000256" key="2">
    <source>
        <dbReference type="ARBA" id="ARBA00023125"/>
    </source>
</evidence>
<dbReference type="Gene3D" id="1.10.10.10">
    <property type="entry name" value="Winged helix-like DNA-binding domain superfamily/Winged helix DNA-binding domain"/>
    <property type="match status" value="1"/>
</dbReference>
<name>A0ABS5EV76_9PROT</name>
<keyword evidence="1" id="KW-0805">Transcription regulation</keyword>
<dbReference type="InterPro" id="IPR036390">
    <property type="entry name" value="WH_DNA-bd_sf"/>
</dbReference>
<organism evidence="5 6">
    <name type="scientific">Plastoroseomonas hellenica</name>
    <dbReference type="NCBI Taxonomy" id="2687306"/>
    <lineage>
        <taxon>Bacteria</taxon>
        <taxon>Pseudomonadati</taxon>
        <taxon>Pseudomonadota</taxon>
        <taxon>Alphaproteobacteria</taxon>
        <taxon>Acetobacterales</taxon>
        <taxon>Acetobacteraceae</taxon>
        <taxon>Plastoroseomonas</taxon>
    </lineage>
</organism>